<dbReference type="NCBIfam" id="NF007699">
    <property type="entry name" value="PRK10381.1"/>
    <property type="match status" value="1"/>
</dbReference>
<accession>A0A1B7JMM6</accession>
<dbReference type="Pfam" id="PF02706">
    <property type="entry name" value="Wzz"/>
    <property type="match status" value="1"/>
</dbReference>
<dbReference type="EMBL" id="LXEW01000042">
    <property type="protein sequence ID" value="OAT49183.1"/>
    <property type="molecule type" value="Genomic_DNA"/>
</dbReference>
<evidence type="ECO:0000259" key="7">
    <source>
        <dbReference type="Pfam" id="PF02706"/>
    </source>
</evidence>
<dbReference type="SUPFAM" id="SSF160355">
    <property type="entry name" value="Bacterial polysaccharide co-polymerase-like"/>
    <property type="match status" value="1"/>
</dbReference>
<keyword evidence="9" id="KW-1185">Reference proteome</keyword>
<dbReference type="Proteomes" id="UP000078224">
    <property type="component" value="Unassembled WGS sequence"/>
</dbReference>
<proteinExistence type="predicted"/>
<evidence type="ECO:0000256" key="3">
    <source>
        <dbReference type="ARBA" id="ARBA00022692"/>
    </source>
</evidence>
<dbReference type="GO" id="GO:0004713">
    <property type="term" value="F:protein tyrosine kinase activity"/>
    <property type="evidence" value="ECO:0007669"/>
    <property type="project" value="TreeGrafter"/>
</dbReference>
<dbReference type="InterPro" id="IPR050445">
    <property type="entry name" value="Bact_polysacc_biosynth/exp"/>
</dbReference>
<keyword evidence="4 6" id="KW-1133">Transmembrane helix</keyword>
<dbReference type="Gene3D" id="3.30.1890.10">
    <property type="entry name" value="FepE-like"/>
    <property type="match status" value="1"/>
</dbReference>
<organism evidence="8 9">
    <name type="scientific">Providencia heimbachae ATCC 35613</name>
    <dbReference type="NCBI Taxonomy" id="1354272"/>
    <lineage>
        <taxon>Bacteria</taxon>
        <taxon>Pseudomonadati</taxon>
        <taxon>Pseudomonadota</taxon>
        <taxon>Gammaproteobacteria</taxon>
        <taxon>Enterobacterales</taxon>
        <taxon>Morganellaceae</taxon>
        <taxon>Providencia</taxon>
    </lineage>
</organism>
<dbReference type="PATRIC" id="fig|1354272.4.peg.3224"/>
<evidence type="ECO:0000256" key="1">
    <source>
        <dbReference type="ARBA" id="ARBA00004651"/>
    </source>
</evidence>
<dbReference type="GO" id="GO:0005886">
    <property type="term" value="C:plasma membrane"/>
    <property type="evidence" value="ECO:0007669"/>
    <property type="project" value="UniProtKB-SubCell"/>
</dbReference>
<evidence type="ECO:0000313" key="9">
    <source>
        <dbReference type="Proteomes" id="UP000078224"/>
    </source>
</evidence>
<dbReference type="PANTHER" id="PTHR32309">
    <property type="entry name" value="TYROSINE-PROTEIN KINASE"/>
    <property type="match status" value="1"/>
</dbReference>
<comment type="caution">
    <text evidence="8">The sequence shown here is derived from an EMBL/GenBank/DDBJ whole genome shotgun (WGS) entry which is preliminary data.</text>
</comment>
<dbReference type="PANTHER" id="PTHR32309:SF13">
    <property type="entry name" value="FERRIC ENTEROBACTIN TRANSPORT PROTEIN FEPE"/>
    <property type="match status" value="1"/>
</dbReference>
<dbReference type="Gene3D" id="1.10.287.210">
    <property type="match status" value="1"/>
</dbReference>
<sequence length="376" mass="42517">MSNDQESQRGLKKTLMQSPQFNIQPSDEIDLMALFAVLLRNKWLIISFTVVMTVISIGVVSYLPQKWISTAIVIPPSSEEIQEVNALSAQLSVLEVSLDLSAQRIFSSFIDQYRSKVNQESYVRSTEYYNKLSERVDSEDNTLAKQRLVNQIISDSIQLKDQSKEKNSTSNDIILSFSASKPTEAQDLLEGYVRYAASKVRQQIKVEVENAIAQQLVFATESYKQEVSKIRTEYDVKVERLKRAVDIAKAAGIEKPIASDSVSINDDPDYPIALGTEALEKKLLIESQNRDLALMSESLQNRKNYINNLNELTSKELDFTPVKFILAPDLPLRKESPKSSLIVALSGILALIISCAFVLSRELYRDYRKENSHIHE</sequence>
<evidence type="ECO:0000256" key="4">
    <source>
        <dbReference type="ARBA" id="ARBA00022989"/>
    </source>
</evidence>
<dbReference type="RefSeq" id="WP_068909724.1">
    <property type="nucleotide sequence ID" value="NZ_LXEW01000042.1"/>
</dbReference>
<gene>
    <name evidence="8" type="ORF">M998_3159</name>
</gene>
<evidence type="ECO:0000256" key="5">
    <source>
        <dbReference type="ARBA" id="ARBA00023136"/>
    </source>
</evidence>
<evidence type="ECO:0000256" key="2">
    <source>
        <dbReference type="ARBA" id="ARBA00022475"/>
    </source>
</evidence>
<keyword evidence="5 6" id="KW-0472">Membrane</keyword>
<evidence type="ECO:0000256" key="6">
    <source>
        <dbReference type="SAM" id="Phobius"/>
    </source>
</evidence>
<feature type="transmembrane region" description="Helical" evidence="6">
    <location>
        <begin position="43"/>
        <end position="63"/>
    </location>
</feature>
<name>A0A1B7JMM6_9GAMM</name>
<comment type="subcellular location">
    <subcellularLocation>
        <location evidence="1">Cell membrane</location>
        <topology evidence="1">Multi-pass membrane protein</topology>
    </subcellularLocation>
</comment>
<feature type="transmembrane region" description="Helical" evidence="6">
    <location>
        <begin position="341"/>
        <end position="359"/>
    </location>
</feature>
<dbReference type="InterPro" id="IPR003856">
    <property type="entry name" value="LPS_length_determ_N"/>
</dbReference>
<keyword evidence="2" id="KW-1003">Cell membrane</keyword>
<evidence type="ECO:0000313" key="8">
    <source>
        <dbReference type="EMBL" id="OAT49183.1"/>
    </source>
</evidence>
<keyword evidence="3 6" id="KW-0812">Transmembrane</keyword>
<protein>
    <submittedName>
        <fullName evidence="8">O-antigen lipopolysaccharide chain length regulator</fullName>
    </submittedName>
</protein>
<reference evidence="8 9" key="1">
    <citation type="submission" date="2016-04" db="EMBL/GenBank/DDBJ databases">
        <title>ATOL: Assembling a taxonomically balanced genome-scale reconstruction of the evolutionary history of the Enterobacteriaceae.</title>
        <authorList>
            <person name="Plunkett G.III."/>
            <person name="Neeno-Eckwall E.C."/>
            <person name="Glasner J.D."/>
            <person name="Perna N.T."/>
        </authorList>
    </citation>
    <scope>NUCLEOTIDE SEQUENCE [LARGE SCALE GENOMIC DNA]</scope>
    <source>
        <strain evidence="8 9">ATCC 35613</strain>
    </source>
</reference>
<dbReference type="AlphaFoldDB" id="A0A1B7JMM6"/>
<feature type="domain" description="Polysaccharide chain length determinant N-terminal" evidence="7">
    <location>
        <begin position="27"/>
        <end position="112"/>
    </location>
</feature>